<dbReference type="PRINTS" id="PR00472">
    <property type="entry name" value="CASNKINASEII"/>
</dbReference>
<name>B7G5D0_PHATC</name>
<protein>
    <recommendedName>
        <fullName evidence="2">Casein kinase II subunit beta</fullName>
        <shortName evidence="2">CK II beta</shortName>
    </recommendedName>
</protein>
<dbReference type="GeneID" id="7203177"/>
<accession>B7G5D0</accession>
<dbReference type="GO" id="GO:0005737">
    <property type="term" value="C:cytoplasm"/>
    <property type="evidence" value="ECO:0007669"/>
    <property type="project" value="TreeGrafter"/>
</dbReference>
<dbReference type="AlphaFoldDB" id="B7G5D0"/>
<gene>
    <name evidence="3" type="ORF">PHATRDRAFT_14627</name>
</gene>
<dbReference type="PaxDb" id="2850-Phatr14627"/>
<dbReference type="Pfam" id="PF01214">
    <property type="entry name" value="CK_II_beta"/>
    <property type="match status" value="1"/>
</dbReference>
<evidence type="ECO:0000256" key="1">
    <source>
        <dbReference type="ARBA" id="ARBA00006941"/>
    </source>
</evidence>
<dbReference type="KEGG" id="pti:PHATRDRAFT_14627"/>
<dbReference type="InterPro" id="IPR035991">
    <property type="entry name" value="Casein_kinase_II_beta-like"/>
</dbReference>
<evidence type="ECO:0000313" key="3">
    <source>
        <dbReference type="EMBL" id="EEC46294.1"/>
    </source>
</evidence>
<dbReference type="EMBL" id="CM000617">
    <property type="protein sequence ID" value="EEC46294.1"/>
    <property type="molecule type" value="Genomic_DNA"/>
</dbReference>
<reference evidence="3 4" key="1">
    <citation type="journal article" date="2008" name="Nature">
        <title>The Phaeodactylum genome reveals the evolutionary history of diatom genomes.</title>
        <authorList>
            <person name="Bowler C."/>
            <person name="Allen A.E."/>
            <person name="Badger J.H."/>
            <person name="Grimwood J."/>
            <person name="Jabbari K."/>
            <person name="Kuo A."/>
            <person name="Maheswari U."/>
            <person name="Martens C."/>
            <person name="Maumus F."/>
            <person name="Otillar R.P."/>
            <person name="Rayko E."/>
            <person name="Salamov A."/>
            <person name="Vandepoele K."/>
            <person name="Beszteri B."/>
            <person name="Gruber A."/>
            <person name="Heijde M."/>
            <person name="Katinka M."/>
            <person name="Mock T."/>
            <person name="Valentin K."/>
            <person name="Verret F."/>
            <person name="Berges J.A."/>
            <person name="Brownlee C."/>
            <person name="Cadoret J.P."/>
            <person name="Chiovitti A."/>
            <person name="Choi C.J."/>
            <person name="Coesel S."/>
            <person name="De Martino A."/>
            <person name="Detter J.C."/>
            <person name="Durkin C."/>
            <person name="Falciatore A."/>
            <person name="Fournet J."/>
            <person name="Haruta M."/>
            <person name="Huysman M.J."/>
            <person name="Jenkins B.D."/>
            <person name="Jiroutova K."/>
            <person name="Jorgensen R.E."/>
            <person name="Joubert Y."/>
            <person name="Kaplan A."/>
            <person name="Kroger N."/>
            <person name="Kroth P.G."/>
            <person name="La Roche J."/>
            <person name="Lindquist E."/>
            <person name="Lommer M."/>
            <person name="Martin-Jezequel V."/>
            <person name="Lopez P.J."/>
            <person name="Lucas S."/>
            <person name="Mangogna M."/>
            <person name="McGinnis K."/>
            <person name="Medlin L.K."/>
            <person name="Montsant A."/>
            <person name="Oudot-Le Secq M.P."/>
            <person name="Napoli C."/>
            <person name="Obornik M."/>
            <person name="Parker M.S."/>
            <person name="Petit J.L."/>
            <person name="Porcel B.M."/>
            <person name="Poulsen N."/>
            <person name="Robison M."/>
            <person name="Rychlewski L."/>
            <person name="Rynearson T.A."/>
            <person name="Schmutz J."/>
            <person name="Shapiro H."/>
            <person name="Siaut M."/>
            <person name="Stanley M."/>
            <person name="Sussman M.R."/>
            <person name="Taylor A.R."/>
            <person name="Vardi A."/>
            <person name="von Dassow P."/>
            <person name="Vyverman W."/>
            <person name="Willis A."/>
            <person name="Wyrwicz L.S."/>
            <person name="Rokhsar D.S."/>
            <person name="Weissenbach J."/>
            <person name="Armbrust E.V."/>
            <person name="Green B.R."/>
            <person name="Van de Peer Y."/>
            <person name="Grigoriev I.V."/>
        </authorList>
    </citation>
    <scope>NUCLEOTIDE SEQUENCE [LARGE SCALE GENOMIC DNA]</scope>
    <source>
        <strain evidence="3 4">CCAP 1055/1</strain>
    </source>
</reference>
<dbReference type="SMART" id="SM01085">
    <property type="entry name" value="CK_II_beta"/>
    <property type="match status" value="1"/>
</dbReference>
<dbReference type="InterPro" id="IPR000704">
    <property type="entry name" value="Casein_kinase_II_reg-sub"/>
</dbReference>
<dbReference type="OrthoDB" id="2275560at2759"/>
<dbReference type="eggNOG" id="KOG3092">
    <property type="taxonomic scope" value="Eukaryota"/>
</dbReference>
<dbReference type="InterPro" id="IPR016149">
    <property type="entry name" value="Casein_kin_II_reg-sub_N"/>
</dbReference>
<dbReference type="GO" id="GO:0005956">
    <property type="term" value="C:protein kinase CK2 complex"/>
    <property type="evidence" value="ECO:0007669"/>
    <property type="project" value="UniProtKB-UniRule"/>
</dbReference>
<comment type="subunit">
    <text evidence="2">Tetramer of two alpha and two beta subunits.</text>
</comment>
<keyword evidence="4" id="KW-1185">Reference proteome</keyword>
<feature type="non-terminal residue" evidence="3">
    <location>
        <position position="1"/>
    </location>
</feature>
<organism evidence="3 4">
    <name type="scientific">Phaeodactylum tricornutum (strain CCAP 1055/1)</name>
    <dbReference type="NCBI Taxonomy" id="556484"/>
    <lineage>
        <taxon>Eukaryota</taxon>
        <taxon>Sar</taxon>
        <taxon>Stramenopiles</taxon>
        <taxon>Ochrophyta</taxon>
        <taxon>Bacillariophyta</taxon>
        <taxon>Bacillariophyceae</taxon>
        <taxon>Bacillariophycidae</taxon>
        <taxon>Naviculales</taxon>
        <taxon>Phaeodactylaceae</taxon>
        <taxon>Phaeodactylum</taxon>
    </lineage>
</organism>
<proteinExistence type="inferred from homology"/>
<dbReference type="GO" id="GO:0019887">
    <property type="term" value="F:protein kinase regulator activity"/>
    <property type="evidence" value="ECO:0007669"/>
    <property type="project" value="InterPro"/>
</dbReference>
<dbReference type="SUPFAM" id="SSF57798">
    <property type="entry name" value="Casein kinase II beta subunit"/>
    <property type="match status" value="1"/>
</dbReference>
<dbReference type="PANTHER" id="PTHR11740:SF0">
    <property type="entry name" value="CASEIN KINASE II SUBUNIT BETA"/>
    <property type="match status" value="1"/>
</dbReference>
<dbReference type="Gene3D" id="2.20.25.20">
    <property type="match status" value="1"/>
</dbReference>
<evidence type="ECO:0000313" key="4">
    <source>
        <dbReference type="Proteomes" id="UP000000759"/>
    </source>
</evidence>
<sequence>VPRDYWSDNFNLAHLPPVVEKLAALGVSAGAPDDIDTSNTPDYVQGAARILYFLVHQRYVLSPRGLDTVRRRFLYKAEVDPIFGKCPGLGCNGMPLLPYGASNDYNPSGSQDSRAKRYCASCEQVFYHWDSKVDGCAWGNSFCHLFLMEFYDELFSSWRSAAHALPTVKSIFGFPLHSSATVASKFQL</sequence>
<dbReference type="PANTHER" id="PTHR11740">
    <property type="entry name" value="CASEIN KINASE II SUBUNIT BETA"/>
    <property type="match status" value="1"/>
</dbReference>
<reference evidence="4" key="2">
    <citation type="submission" date="2008-08" db="EMBL/GenBank/DDBJ databases">
        <authorList>
            <consortium name="Diatom Consortium"/>
            <person name="Grigoriev I."/>
            <person name="Grimwood J."/>
            <person name="Kuo A."/>
            <person name="Otillar R.P."/>
            <person name="Salamov A."/>
            <person name="Detter J.C."/>
            <person name="Lindquist E."/>
            <person name="Shapiro H."/>
            <person name="Lucas S."/>
            <person name="Glavina del Rio T."/>
            <person name="Pitluck S."/>
            <person name="Rokhsar D."/>
            <person name="Bowler C."/>
        </authorList>
    </citation>
    <scope>GENOME REANNOTATION</scope>
    <source>
        <strain evidence="4">CCAP 1055/1</strain>
    </source>
</reference>
<dbReference type="Gene3D" id="1.10.1820.10">
    <property type="entry name" value="protein kinase ck2 holoenzyme, chain C, domain 1"/>
    <property type="match status" value="1"/>
</dbReference>
<comment type="similarity">
    <text evidence="1 2">Belongs to the casein kinase 2 subunit beta family.</text>
</comment>
<evidence type="ECO:0000256" key="2">
    <source>
        <dbReference type="RuleBase" id="RU361268"/>
    </source>
</evidence>
<dbReference type="InParanoid" id="B7G5D0"/>
<dbReference type="STRING" id="556484.B7G5D0"/>
<dbReference type="RefSeq" id="XP_002182393.1">
    <property type="nucleotide sequence ID" value="XM_002182357.1"/>
</dbReference>
<dbReference type="Proteomes" id="UP000000759">
    <property type="component" value="Chromosome 15"/>
</dbReference>